<name>A0A2N1JAP6_9BASI</name>
<dbReference type="Gene3D" id="3.30.70.80">
    <property type="entry name" value="Peptidase S8 propeptide/proteinase inhibitor I9"/>
    <property type="match status" value="1"/>
</dbReference>
<dbReference type="InterPro" id="IPR052471">
    <property type="entry name" value="PBI_I9"/>
</dbReference>
<comment type="similarity">
    <text evidence="1">Belongs to the protease inhibitor I9 family.</text>
</comment>
<reference evidence="2 3" key="1">
    <citation type="submission" date="2017-10" db="EMBL/GenBank/DDBJ databases">
        <title>A novel species of cold-tolerant Malassezia isolated from bats.</title>
        <authorList>
            <person name="Lorch J.M."/>
            <person name="Palmer J.M."/>
            <person name="Vanderwolf K.J."/>
            <person name="Schmidt K.Z."/>
            <person name="Verant M.L."/>
            <person name="Weller T.J."/>
            <person name="Blehert D.S."/>
        </authorList>
    </citation>
    <scope>NUCLEOTIDE SEQUENCE [LARGE SCALE GENOMIC DNA]</scope>
    <source>
        <strain evidence="2 3">NWHC:44797-103</strain>
    </source>
</reference>
<gene>
    <name evidence="2" type="ORF">MVES_002600</name>
</gene>
<accession>A0A2N1JAP6</accession>
<protein>
    <recommendedName>
        <fullName evidence="4">Inhibitor I9 domain-containing protein</fullName>
    </recommendedName>
</protein>
<dbReference type="PANTHER" id="PTHR28288:SF2">
    <property type="entry name" value="PROTEASE B INHIBITOR 2"/>
    <property type="match status" value="1"/>
</dbReference>
<evidence type="ECO:0000313" key="2">
    <source>
        <dbReference type="EMBL" id="PKI83628.1"/>
    </source>
</evidence>
<dbReference type="SUPFAM" id="SSF54897">
    <property type="entry name" value="Protease propeptides/inhibitors"/>
    <property type="match status" value="1"/>
</dbReference>
<evidence type="ECO:0000313" key="3">
    <source>
        <dbReference type="Proteomes" id="UP000232875"/>
    </source>
</evidence>
<dbReference type="GO" id="GO:0042144">
    <property type="term" value="P:vacuole fusion, non-autophagic"/>
    <property type="evidence" value="ECO:0007669"/>
    <property type="project" value="TreeGrafter"/>
</dbReference>
<organism evidence="2 3">
    <name type="scientific">Malassezia vespertilionis</name>
    <dbReference type="NCBI Taxonomy" id="2020962"/>
    <lineage>
        <taxon>Eukaryota</taxon>
        <taxon>Fungi</taxon>
        <taxon>Dikarya</taxon>
        <taxon>Basidiomycota</taxon>
        <taxon>Ustilaginomycotina</taxon>
        <taxon>Malasseziomycetes</taxon>
        <taxon>Malasseziales</taxon>
        <taxon>Malasseziaceae</taxon>
        <taxon>Malassezia</taxon>
    </lineage>
</organism>
<evidence type="ECO:0000256" key="1">
    <source>
        <dbReference type="ARBA" id="ARBA00038069"/>
    </source>
</evidence>
<evidence type="ECO:0008006" key="4">
    <source>
        <dbReference type="Google" id="ProtNLM"/>
    </source>
</evidence>
<dbReference type="PANTHER" id="PTHR28288">
    <property type="entry name" value="PROTEASE B INHIBITOR 2"/>
    <property type="match status" value="1"/>
</dbReference>
<dbReference type="AlphaFoldDB" id="A0A2N1JAP6"/>
<sequence length="74" mass="8359">MTTKPFVLMFKASAPASEIDNYVAEVTKRGGTIRQRFNADFLRGFSAQIPSEYADSFTNKSEVMEPDHEVRVNN</sequence>
<dbReference type="OrthoDB" id="5518345at2759"/>
<dbReference type="InterPro" id="IPR037045">
    <property type="entry name" value="S8pro/Inhibitor_I9_sf"/>
</dbReference>
<proteinExistence type="inferred from homology"/>
<dbReference type="EMBL" id="KZ454991">
    <property type="protein sequence ID" value="PKI83628.1"/>
    <property type="molecule type" value="Genomic_DNA"/>
</dbReference>
<dbReference type="Proteomes" id="UP000232875">
    <property type="component" value="Unassembled WGS sequence"/>
</dbReference>
<dbReference type="GO" id="GO:0004866">
    <property type="term" value="F:endopeptidase inhibitor activity"/>
    <property type="evidence" value="ECO:0007669"/>
    <property type="project" value="TreeGrafter"/>
</dbReference>
<keyword evidence="3" id="KW-1185">Reference proteome</keyword>